<dbReference type="EMBL" id="AP012215">
    <property type="protein sequence ID" value="BAO39573.1"/>
    <property type="molecule type" value="Genomic_DNA"/>
</dbReference>
<feature type="region of interest" description="Disordered" evidence="5">
    <location>
        <begin position="46"/>
        <end position="68"/>
    </location>
</feature>
<dbReference type="Pfam" id="PF08265">
    <property type="entry name" value="YL1_C"/>
    <property type="match status" value="1"/>
</dbReference>
<dbReference type="GO" id="GO:0006338">
    <property type="term" value="P:chromatin remodeling"/>
    <property type="evidence" value="ECO:0007669"/>
    <property type="project" value="InterPro"/>
</dbReference>
<keyword evidence="2" id="KW-0805">Transcription regulation</keyword>
<feature type="compositionally biased region" description="Basic and acidic residues" evidence="5">
    <location>
        <begin position="46"/>
        <end position="60"/>
    </location>
</feature>
<evidence type="ECO:0000313" key="8">
    <source>
        <dbReference type="Proteomes" id="UP000065495"/>
    </source>
</evidence>
<accession>W0T940</accession>
<organism evidence="7 8">
    <name type="scientific">Kluyveromyces marxianus (strain DMKU3-1042 / BCC 29191 / NBRC 104275)</name>
    <name type="common">Yeast</name>
    <name type="synonym">Candida kefyr</name>
    <dbReference type="NCBI Taxonomy" id="1003335"/>
    <lineage>
        <taxon>Eukaryota</taxon>
        <taxon>Fungi</taxon>
        <taxon>Dikarya</taxon>
        <taxon>Ascomycota</taxon>
        <taxon>Saccharomycotina</taxon>
        <taxon>Saccharomycetes</taxon>
        <taxon>Saccharomycetales</taxon>
        <taxon>Saccharomycetaceae</taxon>
        <taxon>Kluyveromyces</taxon>
    </lineage>
</organism>
<dbReference type="InterPro" id="IPR013272">
    <property type="entry name" value="Vps72/YL1_C"/>
</dbReference>
<evidence type="ECO:0000256" key="2">
    <source>
        <dbReference type="ARBA" id="ARBA00023015"/>
    </source>
</evidence>
<dbReference type="SMART" id="SM00993">
    <property type="entry name" value="YL1_C"/>
    <property type="match status" value="1"/>
</dbReference>
<dbReference type="Proteomes" id="UP000065495">
    <property type="component" value="Chromosome 3"/>
</dbReference>
<dbReference type="GeneID" id="34715559"/>
<dbReference type="KEGG" id="kmx:KLMA_30278"/>
<keyword evidence="3" id="KW-0804">Transcription</keyword>
<protein>
    <submittedName>
        <fullName evidence="7">Chromatin-remodeling complex subunit IES6</fullName>
    </submittedName>
</protein>
<feature type="domain" description="Vps72/YL1 C-terminal" evidence="6">
    <location>
        <begin position="90"/>
        <end position="119"/>
    </location>
</feature>
<dbReference type="PANTHER" id="PTHR31200:SF1">
    <property type="entry name" value="INO80 COMPLEX SUBUNIT C"/>
    <property type="match status" value="1"/>
</dbReference>
<dbReference type="OrthoDB" id="49520at2759"/>
<proteinExistence type="predicted"/>
<dbReference type="AlphaFoldDB" id="W0T940"/>
<dbReference type="GO" id="GO:0031011">
    <property type="term" value="C:Ino80 complex"/>
    <property type="evidence" value="ECO:0007669"/>
    <property type="project" value="InterPro"/>
</dbReference>
<evidence type="ECO:0000259" key="6">
    <source>
        <dbReference type="SMART" id="SM00993"/>
    </source>
</evidence>
<evidence type="ECO:0000256" key="4">
    <source>
        <dbReference type="ARBA" id="ARBA00023242"/>
    </source>
</evidence>
<name>W0T940_KLUMD</name>
<dbReference type="VEuPathDB" id="FungiDB:KLMA_30278"/>
<dbReference type="InterPro" id="IPR029525">
    <property type="entry name" value="INO80C/Ies6"/>
</dbReference>
<reference evidence="7 8" key="1">
    <citation type="journal article" date="2015" name="Biotechnol. Biofuels">
        <title>Genetic basis of the highly efficient yeast Kluyveromyces marxianus: complete genome sequence and transcriptome analyses.</title>
        <authorList>
            <person name="Lertwattanasakul N."/>
            <person name="Kosaka T."/>
            <person name="Hosoyama A."/>
            <person name="Suzuki Y."/>
            <person name="Rodrussamee N."/>
            <person name="Matsutani M."/>
            <person name="Murata M."/>
            <person name="Fujimoto N."/>
            <person name="Suprayogi"/>
            <person name="Tsuchikane K."/>
            <person name="Limtong S."/>
            <person name="Fujita N."/>
            <person name="Yamada M."/>
        </authorList>
    </citation>
    <scope>NUCLEOTIDE SEQUENCE [LARGE SCALE GENOMIC DNA]</scope>
    <source>
        <strain evidence="8">DMKU3-1042 / BCC 29191 / NBRC 104275</strain>
    </source>
</reference>
<gene>
    <name evidence="7" type="primary">IES6</name>
    <name evidence="7" type="ORF">KLMA_30278</name>
</gene>
<sequence>MDRIEFLKQVAAENDTTGLRFKQPTWHKHLKRNKNAKALISDEWKRLTREKEKEKEKEMEGDAAEDPNYNKTRLSYFNVQAYPSTRPAKKYCDVTGLKSHYKAPNTGLRFHNSEIYSLIIKPMAPGAEQAYLKLRGDHFVLK</sequence>
<evidence type="ECO:0000256" key="5">
    <source>
        <dbReference type="SAM" id="MobiDB-lite"/>
    </source>
</evidence>
<keyword evidence="4" id="KW-0539">Nucleus</keyword>
<dbReference type="RefSeq" id="XP_022675414.1">
    <property type="nucleotide sequence ID" value="XM_022818781.1"/>
</dbReference>
<dbReference type="PANTHER" id="PTHR31200">
    <property type="entry name" value="INO80 COMPLEX SUBUNIT C"/>
    <property type="match status" value="1"/>
</dbReference>
<comment type="subcellular location">
    <subcellularLocation>
        <location evidence="1">Nucleus</location>
    </subcellularLocation>
</comment>
<evidence type="ECO:0000313" key="7">
    <source>
        <dbReference type="EMBL" id="BAO39573.1"/>
    </source>
</evidence>
<evidence type="ECO:0000256" key="3">
    <source>
        <dbReference type="ARBA" id="ARBA00023163"/>
    </source>
</evidence>
<evidence type="ECO:0000256" key="1">
    <source>
        <dbReference type="ARBA" id="ARBA00004123"/>
    </source>
</evidence>